<name>A0ABX0UYV8_9HYPH</name>
<feature type="domain" description="Orn/DAP/Arg decarboxylase 2 N-terminal" evidence="8">
    <location>
        <begin position="26"/>
        <end position="258"/>
    </location>
</feature>
<proteinExistence type="inferred from homology"/>
<dbReference type="PRINTS" id="PR01179">
    <property type="entry name" value="ODADCRBXLASE"/>
</dbReference>
<dbReference type="InterPro" id="IPR029066">
    <property type="entry name" value="PLP-binding_barrel"/>
</dbReference>
<evidence type="ECO:0000256" key="5">
    <source>
        <dbReference type="ARBA" id="ARBA00034115"/>
    </source>
</evidence>
<evidence type="ECO:0000313" key="9">
    <source>
        <dbReference type="EMBL" id="NIJ58111.1"/>
    </source>
</evidence>
<evidence type="ECO:0000313" key="10">
    <source>
        <dbReference type="Proteomes" id="UP001429580"/>
    </source>
</evidence>
<evidence type="ECO:0000259" key="8">
    <source>
        <dbReference type="Pfam" id="PF02784"/>
    </source>
</evidence>
<comment type="caution">
    <text evidence="9">The sequence shown here is derived from an EMBL/GenBank/DDBJ whole genome shotgun (WGS) entry which is preliminary data.</text>
</comment>
<keyword evidence="10" id="KW-1185">Reference proteome</keyword>
<dbReference type="InterPro" id="IPR000183">
    <property type="entry name" value="Orn/DAP/Arg_de-COase"/>
</dbReference>
<dbReference type="Proteomes" id="UP001429580">
    <property type="component" value="Unassembled WGS sequence"/>
</dbReference>
<evidence type="ECO:0000256" key="3">
    <source>
        <dbReference type="ARBA" id="ARBA00022898"/>
    </source>
</evidence>
<gene>
    <name evidence="9" type="ORF">FHS82_001953</name>
</gene>
<dbReference type="GO" id="GO:0004586">
    <property type="term" value="F:ornithine decarboxylase activity"/>
    <property type="evidence" value="ECO:0007669"/>
    <property type="project" value="UniProtKB-EC"/>
</dbReference>
<dbReference type="InterPro" id="IPR022653">
    <property type="entry name" value="De-COase2_pyr-phos_BS"/>
</dbReference>
<dbReference type="Pfam" id="PF02784">
    <property type="entry name" value="Orn_Arg_deC_N"/>
    <property type="match status" value="1"/>
</dbReference>
<organism evidence="9 10">
    <name type="scientific">Pseudochelatococcus lubricantis</name>
    <dbReference type="NCBI Taxonomy" id="1538102"/>
    <lineage>
        <taxon>Bacteria</taxon>
        <taxon>Pseudomonadati</taxon>
        <taxon>Pseudomonadota</taxon>
        <taxon>Alphaproteobacteria</taxon>
        <taxon>Hyphomicrobiales</taxon>
        <taxon>Chelatococcaceae</taxon>
        <taxon>Pseudochelatococcus</taxon>
    </lineage>
</organism>
<evidence type="ECO:0000256" key="7">
    <source>
        <dbReference type="ARBA" id="ARBA00049127"/>
    </source>
</evidence>
<dbReference type="EMBL" id="JAASQI010000004">
    <property type="protein sequence ID" value="NIJ58111.1"/>
    <property type="molecule type" value="Genomic_DNA"/>
</dbReference>
<dbReference type="InterPro" id="IPR009006">
    <property type="entry name" value="Ala_racemase/Decarboxylase_C"/>
</dbReference>
<comment type="pathway">
    <text evidence="5">Amine and polyamine biosynthesis; putrescine biosynthesis via L-ornithine pathway; putrescine from L-ornithine: step 1/1.</text>
</comment>
<dbReference type="PROSITE" id="PS00878">
    <property type="entry name" value="ODR_DC_2_1"/>
    <property type="match status" value="1"/>
</dbReference>
<dbReference type="PANTHER" id="PTHR11482:SF6">
    <property type="entry name" value="ORNITHINE DECARBOXYLASE 1-RELATED"/>
    <property type="match status" value="1"/>
</dbReference>
<comment type="catalytic activity">
    <reaction evidence="7">
        <text>L-ornithine + H(+) = putrescine + CO2</text>
        <dbReference type="Rhea" id="RHEA:22964"/>
        <dbReference type="ChEBI" id="CHEBI:15378"/>
        <dbReference type="ChEBI" id="CHEBI:16526"/>
        <dbReference type="ChEBI" id="CHEBI:46911"/>
        <dbReference type="ChEBI" id="CHEBI:326268"/>
        <dbReference type="EC" id="4.1.1.17"/>
    </reaction>
</comment>
<comment type="cofactor">
    <cofactor evidence="1">
        <name>pyridoxal 5'-phosphate</name>
        <dbReference type="ChEBI" id="CHEBI:597326"/>
    </cofactor>
</comment>
<evidence type="ECO:0000256" key="1">
    <source>
        <dbReference type="ARBA" id="ARBA00001933"/>
    </source>
</evidence>
<reference evidence="9 10" key="1">
    <citation type="submission" date="2020-03" db="EMBL/GenBank/DDBJ databases">
        <title>Genomic Encyclopedia of Type Strains, Phase IV (KMG-IV): sequencing the most valuable type-strain genomes for metagenomic binning, comparative biology and taxonomic classification.</title>
        <authorList>
            <person name="Goeker M."/>
        </authorList>
    </citation>
    <scope>NUCLEOTIDE SEQUENCE [LARGE SCALE GENOMIC DNA]</scope>
    <source>
        <strain evidence="9 10">DSM 103870</strain>
    </source>
</reference>
<dbReference type="EC" id="4.1.1.17" evidence="6"/>
<dbReference type="SUPFAM" id="SSF51419">
    <property type="entry name" value="PLP-binding barrel"/>
    <property type="match status" value="1"/>
</dbReference>
<protein>
    <recommendedName>
        <fullName evidence="6">ornithine decarboxylase</fullName>
        <ecNumber evidence="6">4.1.1.17</ecNumber>
    </recommendedName>
</protein>
<dbReference type="RefSeq" id="WP_166951699.1">
    <property type="nucleotide sequence ID" value="NZ_JAASQI010000004.1"/>
</dbReference>
<evidence type="ECO:0000256" key="4">
    <source>
        <dbReference type="ARBA" id="ARBA00023239"/>
    </source>
</evidence>
<dbReference type="CDD" id="cd00622">
    <property type="entry name" value="PLPDE_III_ODC"/>
    <property type="match status" value="1"/>
</dbReference>
<comment type="similarity">
    <text evidence="2">Belongs to the Orn/Lys/Arg decarboxylase class-II family.</text>
</comment>
<dbReference type="Gene3D" id="3.20.20.10">
    <property type="entry name" value="Alanine racemase"/>
    <property type="match status" value="1"/>
</dbReference>
<dbReference type="InterPro" id="IPR022644">
    <property type="entry name" value="De-COase2_N"/>
</dbReference>
<evidence type="ECO:0000256" key="2">
    <source>
        <dbReference type="ARBA" id="ARBA00008872"/>
    </source>
</evidence>
<dbReference type="Gene3D" id="2.40.37.10">
    <property type="entry name" value="Lyase, Ornithine Decarboxylase, Chain A, domain 1"/>
    <property type="match status" value="1"/>
</dbReference>
<dbReference type="PRINTS" id="PR01182">
    <property type="entry name" value="ORNDCRBXLASE"/>
</dbReference>
<sequence length="376" mass="40605">MTDRIREFLRNRREDGPCLVVDLDVVRDNYLAFAHALPDTRVFYAVKANPAPEVLKLLASLGSCFDTASVAEIEMALAAGATPDRISFGNTIKKERDVARAFELGIRLYAVDCEAEVEKVARVAPGSRVFCRILCDGAGAEWPLSRKFGCDPSLAVGVLEHAHRLGLEAYGVSFHVGSQQRNPRAWDQALASAAGIFRDCAERGIGLSMVNLGGGFPAKYLNDIPAVEAYGSSIFDSLRAHFGNAIPETIIEPGRGMVGNAGVIEAEVVLVSRKSADDVVRWVYLDIGKFGGLAETMEEAIRYPIRTERDGDTLEDCILAGPTCDSADVLYEKTPYPLPVSLAIGDKVLIEGAGAYTTTYAAVAFNGFPPLKAYHI</sequence>
<evidence type="ECO:0000256" key="6">
    <source>
        <dbReference type="ARBA" id="ARBA00034138"/>
    </source>
</evidence>
<dbReference type="InterPro" id="IPR002433">
    <property type="entry name" value="Orn_de-COase"/>
</dbReference>
<keyword evidence="4 9" id="KW-0456">Lyase</keyword>
<keyword evidence="3" id="KW-0663">Pyridoxal phosphate</keyword>
<accession>A0ABX0UYV8</accession>
<dbReference type="PANTHER" id="PTHR11482">
    <property type="entry name" value="ARGININE/DIAMINOPIMELATE/ORNITHINE DECARBOXYLASE"/>
    <property type="match status" value="1"/>
</dbReference>
<dbReference type="SUPFAM" id="SSF50621">
    <property type="entry name" value="Alanine racemase C-terminal domain-like"/>
    <property type="match status" value="1"/>
</dbReference>